<proteinExistence type="predicted"/>
<reference evidence="2" key="1">
    <citation type="submission" date="2023-03" db="EMBL/GenBank/DDBJ databases">
        <title>Complete genome of Cladonia borealis.</title>
        <authorList>
            <person name="Park H."/>
        </authorList>
    </citation>
    <scope>NUCLEOTIDE SEQUENCE</scope>
    <source>
        <strain evidence="2">ANT050790</strain>
    </source>
</reference>
<feature type="compositionally biased region" description="Basic residues" evidence="1">
    <location>
        <begin position="792"/>
        <end position="801"/>
    </location>
</feature>
<feature type="compositionally biased region" description="Basic and acidic residues" evidence="1">
    <location>
        <begin position="627"/>
        <end position="636"/>
    </location>
</feature>
<evidence type="ECO:0000256" key="1">
    <source>
        <dbReference type="SAM" id="MobiDB-lite"/>
    </source>
</evidence>
<organism evidence="2 3">
    <name type="scientific">Cladonia borealis</name>
    <dbReference type="NCBI Taxonomy" id="184061"/>
    <lineage>
        <taxon>Eukaryota</taxon>
        <taxon>Fungi</taxon>
        <taxon>Dikarya</taxon>
        <taxon>Ascomycota</taxon>
        <taxon>Pezizomycotina</taxon>
        <taxon>Lecanoromycetes</taxon>
        <taxon>OSLEUM clade</taxon>
        <taxon>Lecanoromycetidae</taxon>
        <taxon>Lecanorales</taxon>
        <taxon>Lecanorineae</taxon>
        <taxon>Cladoniaceae</taxon>
        <taxon>Cladonia</taxon>
    </lineage>
</organism>
<feature type="compositionally biased region" description="Basic and acidic residues" evidence="1">
    <location>
        <begin position="244"/>
        <end position="254"/>
    </location>
</feature>
<gene>
    <name evidence="2" type="ORF">JMJ35_007069</name>
</gene>
<dbReference type="EMBL" id="JAFEKC020000015">
    <property type="protein sequence ID" value="KAK0510637.1"/>
    <property type="molecule type" value="Genomic_DNA"/>
</dbReference>
<evidence type="ECO:0000313" key="3">
    <source>
        <dbReference type="Proteomes" id="UP001166286"/>
    </source>
</evidence>
<sequence>MTTPSNTASGRPGMSTRHTHHHGCGPPTNPISSSSYEGYLFVPSERHSREDRWKSAQRKELPFSQGDLFNEVIKQQRSGRTALEEFCDPRVVDDAKNGMITNLIKERTTTESGSTYTLAAIKINKDYVSDEEPECDKTSLRGHETRNEVKKRREETISVSIILQGSVIHYSDHVPEDFSQICNPNSANAIESLSPAAEKLVSWTAPCTPTNSTPRRYLPLSYHNIDPNANGSDQSLTPQQVYQRSDDTRTRSERSSSVTSFDTTSSSSPLTPTSATSNNDCSTAVDHAKNHNSPPALPRPLAHALLGLSMSTEPTIEKVLDENAQKQQPLAKQHSPTQAIEPVRPCTVMSNSTQTTISFTDPHEDGRKETLDIPKWSTGEMRRPSTADHGPESGSMSSLATSEDRSMSTETSTDDAGSPLHPQVPRASSPDILERKPSWMDNMVPVIPPPVEMEPIETGLEEINAESSVTEDYNSKHPNEKDKEHQNARKGYQNECPETSPLHSMRDESLAALPMPAKQDIQASPFDAEAKGRSPLKPQYTEKTKYTDSPSKKSAKEPANEARHLPPQALGRLQSYEKPRPTDHTVREPHQPIDRQKPYEDANYGATDPEKSLVSTSYPLPPLGKARSYERIRPEYPRTTSASQPAGIRKIYKIKTYDEPDKAPNKHVKFSQPLASSASLDAPAGSESSRPDTPPSSPRTTVARDPTESIRTTSQVTGRPRLARQSNYIPVHSSDTRGSHHGCSDTPPSSERTTVARDPTESPCTTSRATSRPPLPRQSYYMPVHSSDTRGFHHGSSKKNSSKQSKTSTSREVKSSDGKDDKEKEGWACNRKSCHRGLQRPFATYEEAWEHMRKAHKRDRTGSE</sequence>
<accession>A0AA39QWP1</accession>
<feature type="compositionally biased region" description="Basic and acidic residues" evidence="1">
    <location>
        <begin position="380"/>
        <end position="391"/>
    </location>
</feature>
<name>A0AA39QWP1_9LECA</name>
<feature type="region of interest" description="Disordered" evidence="1">
    <location>
        <begin position="1"/>
        <end position="36"/>
    </location>
</feature>
<feature type="compositionally biased region" description="Basic and acidic residues" evidence="1">
    <location>
        <begin position="575"/>
        <end position="600"/>
    </location>
</feature>
<evidence type="ECO:0000313" key="2">
    <source>
        <dbReference type="EMBL" id="KAK0510637.1"/>
    </source>
</evidence>
<feature type="compositionally biased region" description="Basic and acidic residues" evidence="1">
    <location>
        <begin position="473"/>
        <end position="487"/>
    </location>
</feature>
<protein>
    <submittedName>
        <fullName evidence="2">Uncharacterized protein</fullName>
    </submittedName>
</protein>
<feature type="compositionally biased region" description="Polar residues" evidence="1">
    <location>
        <begin position="227"/>
        <end position="243"/>
    </location>
</feature>
<feature type="compositionally biased region" description="Basic and acidic residues" evidence="1">
    <location>
        <begin position="361"/>
        <end position="372"/>
    </location>
</feature>
<feature type="compositionally biased region" description="Low complexity" evidence="1">
    <location>
        <begin position="671"/>
        <end position="684"/>
    </location>
</feature>
<feature type="compositionally biased region" description="Low complexity" evidence="1">
    <location>
        <begin position="255"/>
        <end position="277"/>
    </location>
</feature>
<dbReference type="AlphaFoldDB" id="A0AA39QWP1"/>
<dbReference type="Proteomes" id="UP001166286">
    <property type="component" value="Unassembled WGS sequence"/>
</dbReference>
<comment type="caution">
    <text evidence="2">The sequence shown here is derived from an EMBL/GenBank/DDBJ whole genome shotgun (WGS) entry which is preliminary data.</text>
</comment>
<feature type="compositionally biased region" description="Basic and acidic residues" evidence="1">
    <location>
        <begin position="540"/>
        <end position="564"/>
    </location>
</feature>
<feature type="compositionally biased region" description="Basic and acidic residues" evidence="1">
    <location>
        <begin position="655"/>
        <end position="664"/>
    </location>
</feature>
<feature type="region of interest" description="Disordered" evidence="1">
    <location>
        <begin position="222"/>
        <end position="300"/>
    </location>
</feature>
<feature type="compositionally biased region" description="Basic and acidic residues" evidence="1">
    <location>
        <begin position="809"/>
        <end position="826"/>
    </location>
</feature>
<keyword evidence="3" id="KW-1185">Reference proteome</keyword>
<feature type="region of interest" description="Disordered" evidence="1">
    <location>
        <begin position="357"/>
        <end position="833"/>
    </location>
</feature>